<accession>A0A3P7M9K4</accession>
<proteinExistence type="predicted"/>
<organism evidence="1 2">
    <name type="scientific">Dibothriocephalus latus</name>
    <name type="common">Fish tapeworm</name>
    <name type="synonym">Diphyllobothrium latum</name>
    <dbReference type="NCBI Taxonomy" id="60516"/>
    <lineage>
        <taxon>Eukaryota</taxon>
        <taxon>Metazoa</taxon>
        <taxon>Spiralia</taxon>
        <taxon>Lophotrochozoa</taxon>
        <taxon>Platyhelminthes</taxon>
        <taxon>Cestoda</taxon>
        <taxon>Eucestoda</taxon>
        <taxon>Diphyllobothriidea</taxon>
        <taxon>Diphyllobothriidae</taxon>
        <taxon>Dibothriocephalus</taxon>
    </lineage>
</organism>
<evidence type="ECO:0000313" key="1">
    <source>
        <dbReference type="EMBL" id="VDN26034.1"/>
    </source>
</evidence>
<dbReference type="Proteomes" id="UP000281553">
    <property type="component" value="Unassembled WGS sequence"/>
</dbReference>
<name>A0A3P7M9K4_DIBLA</name>
<reference evidence="1 2" key="1">
    <citation type="submission" date="2018-11" db="EMBL/GenBank/DDBJ databases">
        <authorList>
            <consortium name="Pathogen Informatics"/>
        </authorList>
    </citation>
    <scope>NUCLEOTIDE SEQUENCE [LARGE SCALE GENOMIC DNA]</scope>
</reference>
<keyword evidence="2" id="KW-1185">Reference proteome</keyword>
<sequence length="84" mass="9085">MIASDDGHIKKDSGVPCLTQSQLLAVTARSLAEEDASSLFDLGSEPERSKFVKIFQARSVELETAPEASSDDLSTLLKCFFAPH</sequence>
<gene>
    <name evidence="1" type="ORF">DILT_LOCUS14724</name>
</gene>
<dbReference type="EMBL" id="UYRU01075562">
    <property type="protein sequence ID" value="VDN26034.1"/>
    <property type="molecule type" value="Genomic_DNA"/>
</dbReference>
<evidence type="ECO:0000313" key="2">
    <source>
        <dbReference type="Proteomes" id="UP000281553"/>
    </source>
</evidence>
<protein>
    <submittedName>
        <fullName evidence="1">Uncharacterized protein</fullName>
    </submittedName>
</protein>
<dbReference type="AlphaFoldDB" id="A0A3P7M9K4"/>